<sequence length="80" mass="9738">MIRSLVETIRLWFLQCLGRKRSHSATSTPQDELPEHWEPPETLQDERDCESPSDWRYPEETAWEDWDDRPRRGHRGRYRG</sequence>
<feature type="compositionally biased region" description="Basic and acidic residues" evidence="1">
    <location>
        <begin position="33"/>
        <end position="50"/>
    </location>
</feature>
<evidence type="ECO:0000313" key="2">
    <source>
        <dbReference type="EMBL" id="WYK18179.1"/>
    </source>
</evidence>
<reference evidence="2 3" key="1">
    <citation type="submission" date="2024-02" db="EMBL/GenBank/DDBJ databases">
        <title>Roseovarius strain W115 nov., isolated from a marine algae.</title>
        <authorList>
            <person name="Lee M.W."/>
            <person name="Lee J.K."/>
            <person name="Kim J.M."/>
            <person name="Choi D.G."/>
            <person name="Baek J.H."/>
            <person name="Bayburt H."/>
            <person name="Jung J.J."/>
            <person name="Han D.M."/>
            <person name="Jeon C.O."/>
        </authorList>
    </citation>
    <scope>NUCLEOTIDE SEQUENCE [LARGE SCALE GENOMIC DNA]</scope>
    <source>
        <strain evidence="2 3">W115</strain>
    </source>
</reference>
<dbReference type="RefSeq" id="WP_317054862.1">
    <property type="nucleotide sequence ID" value="NZ_CP146606.1"/>
</dbReference>
<name>A0ABZ2TEU8_9RHOB</name>
<dbReference type="EMBL" id="CP146606">
    <property type="protein sequence ID" value="WYK18179.1"/>
    <property type="molecule type" value="Genomic_DNA"/>
</dbReference>
<proteinExistence type="predicted"/>
<feature type="region of interest" description="Disordered" evidence="1">
    <location>
        <begin position="20"/>
        <end position="56"/>
    </location>
</feature>
<keyword evidence="3" id="KW-1185">Reference proteome</keyword>
<accession>A0ABZ2TEU8</accession>
<gene>
    <name evidence="2" type="ORF">RZS32_017660</name>
</gene>
<evidence type="ECO:0000256" key="1">
    <source>
        <dbReference type="SAM" id="MobiDB-lite"/>
    </source>
</evidence>
<dbReference type="Proteomes" id="UP001281305">
    <property type="component" value="Chromosome"/>
</dbReference>
<evidence type="ECO:0000313" key="3">
    <source>
        <dbReference type="Proteomes" id="UP001281305"/>
    </source>
</evidence>
<protein>
    <submittedName>
        <fullName evidence="2">Uncharacterized protein</fullName>
    </submittedName>
</protein>
<organism evidence="2 3">
    <name type="scientific">Roseovarius rhodophyticola</name>
    <dbReference type="NCBI Taxonomy" id="3080827"/>
    <lineage>
        <taxon>Bacteria</taxon>
        <taxon>Pseudomonadati</taxon>
        <taxon>Pseudomonadota</taxon>
        <taxon>Alphaproteobacteria</taxon>
        <taxon>Rhodobacterales</taxon>
        <taxon>Roseobacteraceae</taxon>
        <taxon>Roseovarius</taxon>
    </lineage>
</organism>